<evidence type="ECO:0000313" key="4">
    <source>
        <dbReference type="Proteomes" id="UP001057738"/>
    </source>
</evidence>
<feature type="chain" id="PRO_5047508887" evidence="1">
    <location>
        <begin position="32"/>
        <end position="173"/>
    </location>
</feature>
<gene>
    <name evidence="3" type="ORF">NRK68_02335</name>
</gene>
<organism evidence="3 4">
    <name type="scientific">Streptomyces yangpuensis</name>
    <dbReference type="NCBI Taxonomy" id="1648182"/>
    <lineage>
        <taxon>Bacteria</taxon>
        <taxon>Bacillati</taxon>
        <taxon>Actinomycetota</taxon>
        <taxon>Actinomycetes</taxon>
        <taxon>Kitasatosporales</taxon>
        <taxon>Streptomycetaceae</taxon>
        <taxon>Streptomyces</taxon>
    </lineage>
</organism>
<keyword evidence="1" id="KW-0732">Signal</keyword>
<dbReference type="Proteomes" id="UP001057738">
    <property type="component" value="Chromosome"/>
</dbReference>
<accession>A0ABY5PPU8</accession>
<dbReference type="InterPro" id="IPR035992">
    <property type="entry name" value="Ricin_B-like_lectins"/>
</dbReference>
<name>A0ABY5PPU8_9ACTN</name>
<keyword evidence="4" id="KW-1185">Reference proteome</keyword>
<sequence>MRFDTRTARNLSAALALLLLPLAAAEGAAGAAENGDRTPVARAAAVSYRVQLSNRCLDADTNTINDNPGKVQVWDCNFAANQRWILEPSGALKVDFNNNKCLDADTNTINNNGGRVQLWTCNGQPQQTWTRGEDGTIRLKYNGKCLDHDVNENYNSGKVQLWTCNGSPQQTWR</sequence>
<evidence type="ECO:0000259" key="2">
    <source>
        <dbReference type="SMART" id="SM00458"/>
    </source>
</evidence>
<dbReference type="PROSITE" id="PS50231">
    <property type="entry name" value="RICIN_B_LECTIN"/>
    <property type="match status" value="1"/>
</dbReference>
<dbReference type="SMART" id="SM00458">
    <property type="entry name" value="RICIN"/>
    <property type="match status" value="1"/>
</dbReference>
<reference evidence="3" key="1">
    <citation type="submission" date="2022-08" db="EMBL/GenBank/DDBJ databases">
        <authorList>
            <person name="Tian L."/>
        </authorList>
    </citation>
    <scope>NUCLEOTIDE SEQUENCE</scope>
    <source>
        <strain evidence="3">CM253</strain>
    </source>
</reference>
<dbReference type="GeneID" id="95572278"/>
<dbReference type="InterPro" id="IPR000772">
    <property type="entry name" value="Ricin_B_lectin"/>
</dbReference>
<evidence type="ECO:0000313" key="3">
    <source>
        <dbReference type="EMBL" id="UUY46152.1"/>
    </source>
</evidence>
<protein>
    <submittedName>
        <fullName evidence="3">Ricin-type beta-trefoil lectin domain protein</fullName>
    </submittedName>
</protein>
<dbReference type="Gene3D" id="2.80.10.50">
    <property type="match status" value="2"/>
</dbReference>
<dbReference type="Pfam" id="PF00652">
    <property type="entry name" value="Ricin_B_lectin"/>
    <property type="match status" value="1"/>
</dbReference>
<dbReference type="RefSeq" id="WP_183065986.1">
    <property type="nucleotide sequence ID" value="NZ_CP102514.1"/>
</dbReference>
<proteinExistence type="predicted"/>
<dbReference type="EMBL" id="CP102514">
    <property type="protein sequence ID" value="UUY46152.1"/>
    <property type="molecule type" value="Genomic_DNA"/>
</dbReference>
<feature type="domain" description="Ricin B lectin" evidence="2">
    <location>
        <begin position="42"/>
        <end position="173"/>
    </location>
</feature>
<feature type="signal peptide" evidence="1">
    <location>
        <begin position="1"/>
        <end position="31"/>
    </location>
</feature>
<evidence type="ECO:0000256" key="1">
    <source>
        <dbReference type="SAM" id="SignalP"/>
    </source>
</evidence>
<dbReference type="SUPFAM" id="SSF50370">
    <property type="entry name" value="Ricin B-like lectins"/>
    <property type="match status" value="1"/>
</dbReference>